<name>A0A2P4YUX5_9STRA</name>
<proteinExistence type="predicted"/>
<dbReference type="AlphaFoldDB" id="A0A2P4YUX5"/>
<evidence type="ECO:0000313" key="2">
    <source>
        <dbReference type="Proteomes" id="UP000237271"/>
    </source>
</evidence>
<evidence type="ECO:0000313" key="1">
    <source>
        <dbReference type="EMBL" id="POM81603.1"/>
    </source>
</evidence>
<accession>A0A2P4YUX5</accession>
<organism evidence="1 2">
    <name type="scientific">Phytophthora palmivora</name>
    <dbReference type="NCBI Taxonomy" id="4796"/>
    <lineage>
        <taxon>Eukaryota</taxon>
        <taxon>Sar</taxon>
        <taxon>Stramenopiles</taxon>
        <taxon>Oomycota</taxon>
        <taxon>Peronosporomycetes</taxon>
        <taxon>Peronosporales</taxon>
        <taxon>Peronosporaceae</taxon>
        <taxon>Phytophthora</taxon>
    </lineage>
</organism>
<reference evidence="1 2" key="1">
    <citation type="journal article" date="2017" name="Genome Biol. Evol.">
        <title>Phytophthora megakarya and P. palmivora, closely related causal agents of cacao black pod rot, underwent increases in genome sizes and gene numbers by different mechanisms.</title>
        <authorList>
            <person name="Ali S.S."/>
            <person name="Shao J."/>
            <person name="Lary D.J."/>
            <person name="Kronmiller B."/>
            <person name="Shen D."/>
            <person name="Strem M.D."/>
            <person name="Amoako-Attah I."/>
            <person name="Akrofi A.Y."/>
            <person name="Begoude B.A."/>
            <person name="Ten Hoopen G.M."/>
            <person name="Coulibaly K."/>
            <person name="Kebe B.I."/>
            <person name="Melnick R.L."/>
            <person name="Guiltinan M.J."/>
            <person name="Tyler B.M."/>
            <person name="Meinhardt L.W."/>
            <person name="Bailey B.A."/>
        </authorList>
    </citation>
    <scope>NUCLEOTIDE SEQUENCE [LARGE SCALE GENOMIC DNA]</scope>
    <source>
        <strain evidence="2">sbr112.9</strain>
    </source>
</reference>
<gene>
    <name evidence="1" type="ORF">PHPALM_405</name>
</gene>
<protein>
    <submittedName>
        <fullName evidence="1">Uncharacterized protein</fullName>
    </submittedName>
</protein>
<comment type="caution">
    <text evidence="1">The sequence shown here is derived from an EMBL/GenBank/DDBJ whole genome shotgun (WGS) entry which is preliminary data.</text>
</comment>
<keyword evidence="2" id="KW-1185">Reference proteome</keyword>
<dbReference type="Proteomes" id="UP000237271">
    <property type="component" value="Unassembled WGS sequence"/>
</dbReference>
<dbReference type="OrthoDB" id="129314at2759"/>
<dbReference type="EMBL" id="NCKW01000046">
    <property type="protein sequence ID" value="POM81603.1"/>
    <property type="molecule type" value="Genomic_DNA"/>
</dbReference>
<sequence length="168" mass="19645">MLRQMFEFFDDVSQQQQQVYFQQQMVQHQVTSQRLQKKKGNPPIFNGVPSDNLDLWLFSTEQYYADYQLDMANNTSDFVNLIFANLGPSSNHVSVNVFATLISSTSCCLRCTTFDGQVPNRWTRHDSSIYYRNQMKTYQRNLRSKTSAFVSQNIPDTLQRAIELAQRF</sequence>